<dbReference type="PANTHER" id="PTHR33164:SF99">
    <property type="entry name" value="MARR FAMILY REGULATORY PROTEIN"/>
    <property type="match status" value="1"/>
</dbReference>
<dbReference type="AlphaFoldDB" id="A0A7I9XJX4"/>
<dbReference type="InterPro" id="IPR036388">
    <property type="entry name" value="WH-like_DNA-bd_sf"/>
</dbReference>
<dbReference type="PROSITE" id="PS50995">
    <property type="entry name" value="HTH_MARR_2"/>
    <property type="match status" value="1"/>
</dbReference>
<dbReference type="GO" id="GO:0003700">
    <property type="term" value="F:DNA-binding transcription factor activity"/>
    <property type="evidence" value="ECO:0007669"/>
    <property type="project" value="InterPro"/>
</dbReference>
<organism evidence="2 3">
    <name type="scientific">Mycolicibacter senuensis</name>
    <dbReference type="NCBI Taxonomy" id="386913"/>
    <lineage>
        <taxon>Bacteria</taxon>
        <taxon>Bacillati</taxon>
        <taxon>Actinomycetota</taxon>
        <taxon>Actinomycetes</taxon>
        <taxon>Mycobacteriales</taxon>
        <taxon>Mycobacteriaceae</taxon>
        <taxon>Mycolicibacter</taxon>
    </lineage>
</organism>
<dbReference type="OrthoDB" id="8635520at2"/>
<dbReference type="EMBL" id="BLKV01000001">
    <property type="protein sequence ID" value="GFG70302.1"/>
    <property type="molecule type" value="Genomic_DNA"/>
</dbReference>
<sequence>MSGFIPRRIGGGTPELDLAEQKSWQNYLATALRMNAALNRKLTDLHQLSLVDVELLALLDDSPADGLQMGDLAEALPSPPSRLTRQIRRLENKGLVLRAASPHDRRRVLASITDAGRTVVEEALVTYETEVRRHFLGPLTRPQIAAMATSCRQIADGLKRSR</sequence>
<feature type="domain" description="HTH marR-type" evidence="1">
    <location>
        <begin position="25"/>
        <end position="156"/>
    </location>
</feature>
<dbReference type="SMART" id="SM00347">
    <property type="entry name" value="HTH_MARR"/>
    <property type="match status" value="1"/>
</dbReference>
<dbReference type="InterPro" id="IPR039422">
    <property type="entry name" value="MarR/SlyA-like"/>
</dbReference>
<keyword evidence="3" id="KW-1185">Reference proteome</keyword>
<dbReference type="RefSeq" id="WP_085089007.1">
    <property type="nucleotide sequence ID" value="NZ_BLKV01000001.1"/>
</dbReference>
<evidence type="ECO:0000313" key="3">
    <source>
        <dbReference type="Proteomes" id="UP000465263"/>
    </source>
</evidence>
<reference evidence="2 3" key="1">
    <citation type="journal article" date="2019" name="Emerg. Microbes Infect.">
        <title>Comprehensive subspecies identification of 175 nontuberculous mycobacteria species based on 7547 genomic profiles.</title>
        <authorList>
            <person name="Matsumoto Y."/>
            <person name="Kinjo T."/>
            <person name="Motooka D."/>
            <person name="Nabeya D."/>
            <person name="Jung N."/>
            <person name="Uechi K."/>
            <person name="Horii T."/>
            <person name="Iida T."/>
            <person name="Fujita J."/>
            <person name="Nakamura S."/>
        </authorList>
    </citation>
    <scope>NUCLEOTIDE SEQUENCE [LARGE SCALE GENOMIC DNA]</scope>
    <source>
        <strain evidence="2 3">JCM 16017</strain>
    </source>
</reference>
<name>A0A7I9XJX4_9MYCO</name>
<dbReference type="Proteomes" id="UP000465263">
    <property type="component" value="Unassembled WGS sequence"/>
</dbReference>
<dbReference type="Gene3D" id="1.10.10.10">
    <property type="entry name" value="Winged helix-like DNA-binding domain superfamily/Winged helix DNA-binding domain"/>
    <property type="match status" value="1"/>
</dbReference>
<accession>A0A7I9XJX4</accession>
<evidence type="ECO:0000259" key="1">
    <source>
        <dbReference type="PROSITE" id="PS50995"/>
    </source>
</evidence>
<comment type="caution">
    <text evidence="2">The sequence shown here is derived from an EMBL/GenBank/DDBJ whole genome shotgun (WGS) entry which is preliminary data.</text>
</comment>
<protein>
    <submittedName>
        <fullName evidence="2">MarR family transcriptional regulator</fullName>
    </submittedName>
</protein>
<dbReference type="Pfam" id="PF01047">
    <property type="entry name" value="MarR"/>
    <property type="match status" value="1"/>
</dbReference>
<dbReference type="InterPro" id="IPR036390">
    <property type="entry name" value="WH_DNA-bd_sf"/>
</dbReference>
<dbReference type="SUPFAM" id="SSF46785">
    <property type="entry name" value="Winged helix' DNA-binding domain"/>
    <property type="match status" value="1"/>
</dbReference>
<dbReference type="InterPro" id="IPR000835">
    <property type="entry name" value="HTH_MarR-typ"/>
</dbReference>
<evidence type="ECO:0000313" key="2">
    <source>
        <dbReference type="EMBL" id="GFG70302.1"/>
    </source>
</evidence>
<gene>
    <name evidence="2" type="ORF">MSEN_20220</name>
</gene>
<dbReference type="GO" id="GO:0006950">
    <property type="term" value="P:response to stress"/>
    <property type="evidence" value="ECO:0007669"/>
    <property type="project" value="TreeGrafter"/>
</dbReference>
<proteinExistence type="predicted"/>
<dbReference type="PANTHER" id="PTHR33164">
    <property type="entry name" value="TRANSCRIPTIONAL REGULATOR, MARR FAMILY"/>
    <property type="match status" value="1"/>
</dbReference>